<keyword evidence="2 5" id="KW-0547">Nucleotide-binding</keyword>
<evidence type="ECO:0000256" key="2">
    <source>
        <dbReference type="ARBA" id="ARBA00022741"/>
    </source>
</evidence>
<reference evidence="8 9" key="1">
    <citation type="submission" date="2021-08" db="EMBL/GenBank/DDBJ databases">
        <title>Helicobacter spp. isolated from feces of Anatolian Ground Squirrel (Spermophilus xanthoprymnus) in Turkey.</title>
        <authorList>
            <person name="Aydin F."/>
            <person name="Abay S."/>
            <person name="Kayman T."/>
            <person name="Karakaya E."/>
            <person name="Saticioglu I.B."/>
        </authorList>
    </citation>
    <scope>NUCLEOTIDE SEQUENCE [LARGE SCALE GENOMIC DNA]</scope>
    <source>
        <strain evidence="8 9">Faydin-H70</strain>
    </source>
</reference>
<keyword evidence="4" id="KW-0238">DNA-binding</keyword>
<dbReference type="SUPFAM" id="SSF46785">
    <property type="entry name" value="Winged helix' DNA-binding domain"/>
    <property type="match status" value="1"/>
</dbReference>
<dbReference type="Proteomes" id="UP000700059">
    <property type="component" value="Unassembled WGS sequence"/>
</dbReference>
<dbReference type="SMART" id="SM00382">
    <property type="entry name" value="AAA"/>
    <property type="match status" value="1"/>
</dbReference>
<evidence type="ECO:0000259" key="7">
    <source>
        <dbReference type="PROSITE" id="PS50901"/>
    </source>
</evidence>
<evidence type="ECO:0000256" key="1">
    <source>
        <dbReference type="ARBA" id="ARBA00006474"/>
    </source>
</evidence>
<keyword evidence="3 5" id="KW-0067">ATP-binding</keyword>
<dbReference type="InterPro" id="IPR050206">
    <property type="entry name" value="FtsK/SpoIIIE/SftA"/>
</dbReference>
<proteinExistence type="inferred from homology"/>
<evidence type="ECO:0000256" key="4">
    <source>
        <dbReference type="ARBA" id="ARBA00023125"/>
    </source>
</evidence>
<dbReference type="InterPro" id="IPR002543">
    <property type="entry name" value="FtsK_dom"/>
</dbReference>
<comment type="similarity">
    <text evidence="1">Belongs to the FtsK/SpoIIIE/SftA family.</text>
</comment>
<dbReference type="Gene3D" id="3.30.980.40">
    <property type="match status" value="1"/>
</dbReference>
<dbReference type="Pfam" id="PF17854">
    <property type="entry name" value="FtsK_alpha"/>
    <property type="match status" value="1"/>
</dbReference>
<dbReference type="PANTHER" id="PTHR22683">
    <property type="entry name" value="SPORULATION PROTEIN RELATED"/>
    <property type="match status" value="1"/>
</dbReference>
<sequence length="797" mass="89394">MASLESFKRFEKSNFYHKEEQKEEPIKLIKKESVAQGEYNISYGDALEVASVPQVEPLKEESKKQVIKAYPKNLYAATPFSAYYDKEPVGTHDCLIDIENIYKGYPSKSEKDELPRTIFYYGDKVSTHPLSENTEAQNMESKAIEVVETPQEAALTQNVESKIESQVTQQVTPQVAQESAPQQVMQQPIFQTSQIKEIPTPRYVATLSVIPTFDYNYGHYQESAQQAKPQQVKSETINLFQDSKQKVAQNTESKIAQAPQQIIEQSTSQILTEVAPKQAPMPQSQFSPQAAESQAPQHTQQLVQSQTHTLVKTLEENAVLLEDLEMTQTPQVLEPKDYELPKLEFLQEPKSAHVEIDESEIDRKINDLLNKMRVFKIEGDIVRTYSGPIVTTFEFRPSPNVKVSRILTLQDDLAMALRAKTIRIQAPIPGKDVVGIEIPNAQVETIYLREILENDLFKHSVSPLTLALGKDIVGNPFVTDLKKLPHLLIAGTTGSGKSVGINAMILSLLYKNPPDKLKLIMVDPKMVEFSIYNDIPHLLTPVITSPKNAIFALDVAVKEMEQRNALISEARVKNIESYNQKAEMEGFEPFPYIVIIIDELADLMMTGGKEAEASISRLTQMARSSGIHLIVATQRPSVDVVTGLIKANLPSRISYKVGQKIDSKVILDCHGAESLLGNGDMLFAMGGGNVTRLHAPFSTEEEIERIVEFIKVQCPPQYDERFLQKEERLQVQSNGDADDLYEEAKRIMLADGKTSISYIQRRLGIGFNKAANIVEQMQQRGFLSKENSKGVREIIGE</sequence>
<gene>
    <name evidence="8" type="ORF">K4G57_06915</name>
</gene>
<dbReference type="PANTHER" id="PTHR22683:SF41">
    <property type="entry name" value="DNA TRANSLOCASE FTSK"/>
    <property type="match status" value="1"/>
</dbReference>
<evidence type="ECO:0000256" key="5">
    <source>
        <dbReference type="PROSITE-ProRule" id="PRU00289"/>
    </source>
</evidence>
<evidence type="ECO:0000313" key="8">
    <source>
        <dbReference type="EMBL" id="MBX7491188.1"/>
    </source>
</evidence>
<dbReference type="InterPro" id="IPR003593">
    <property type="entry name" value="AAA+_ATPase"/>
</dbReference>
<dbReference type="SUPFAM" id="SSF52540">
    <property type="entry name" value="P-loop containing nucleoside triphosphate hydrolases"/>
    <property type="match status" value="1"/>
</dbReference>
<keyword evidence="9" id="KW-1185">Reference proteome</keyword>
<dbReference type="SMART" id="SM00843">
    <property type="entry name" value="Ftsk_gamma"/>
    <property type="match status" value="1"/>
</dbReference>
<evidence type="ECO:0000313" key="9">
    <source>
        <dbReference type="Proteomes" id="UP000700059"/>
    </source>
</evidence>
<evidence type="ECO:0000256" key="3">
    <source>
        <dbReference type="ARBA" id="ARBA00022840"/>
    </source>
</evidence>
<dbReference type="InterPro" id="IPR018541">
    <property type="entry name" value="Ftsk_gamma"/>
</dbReference>
<protein>
    <submittedName>
        <fullName evidence="8">DNA translocase FtsK</fullName>
    </submittedName>
</protein>
<name>A0ABS7JP80_9HELI</name>
<feature type="binding site" evidence="5">
    <location>
        <begin position="491"/>
        <end position="498"/>
    </location>
    <ligand>
        <name>ATP</name>
        <dbReference type="ChEBI" id="CHEBI:30616"/>
    </ligand>
</feature>
<dbReference type="EMBL" id="JAIGYQ010000009">
    <property type="protein sequence ID" value="MBX7491188.1"/>
    <property type="molecule type" value="Genomic_DNA"/>
</dbReference>
<dbReference type="InterPro" id="IPR036388">
    <property type="entry name" value="WH-like_DNA-bd_sf"/>
</dbReference>
<dbReference type="InterPro" id="IPR036390">
    <property type="entry name" value="WH_DNA-bd_sf"/>
</dbReference>
<dbReference type="Pfam" id="PF09397">
    <property type="entry name" value="FtsK_gamma"/>
    <property type="match status" value="1"/>
</dbReference>
<organism evidence="8 9">
    <name type="scientific">Helicobacter turcicus</name>
    <dbReference type="NCBI Taxonomy" id="2867412"/>
    <lineage>
        <taxon>Bacteria</taxon>
        <taxon>Pseudomonadati</taxon>
        <taxon>Campylobacterota</taxon>
        <taxon>Epsilonproteobacteria</taxon>
        <taxon>Campylobacterales</taxon>
        <taxon>Helicobacteraceae</taxon>
        <taxon>Helicobacter</taxon>
    </lineage>
</organism>
<dbReference type="CDD" id="cd01127">
    <property type="entry name" value="TrwB_TraG_TraD_VirD4"/>
    <property type="match status" value="1"/>
</dbReference>
<accession>A0ABS7JP80</accession>
<dbReference type="Gene3D" id="1.10.10.10">
    <property type="entry name" value="Winged helix-like DNA-binding domain superfamily/Winged helix DNA-binding domain"/>
    <property type="match status" value="1"/>
</dbReference>
<dbReference type="Pfam" id="PF01580">
    <property type="entry name" value="FtsK_SpoIIIE"/>
    <property type="match status" value="1"/>
</dbReference>
<evidence type="ECO:0000256" key="6">
    <source>
        <dbReference type="SAM" id="MobiDB-lite"/>
    </source>
</evidence>
<dbReference type="Gene3D" id="3.40.50.300">
    <property type="entry name" value="P-loop containing nucleotide triphosphate hydrolases"/>
    <property type="match status" value="1"/>
</dbReference>
<dbReference type="InterPro" id="IPR027417">
    <property type="entry name" value="P-loop_NTPase"/>
</dbReference>
<feature type="region of interest" description="Disordered" evidence="6">
    <location>
        <begin position="276"/>
        <end position="299"/>
    </location>
</feature>
<dbReference type="PROSITE" id="PS50901">
    <property type="entry name" value="FTSK"/>
    <property type="match status" value="1"/>
</dbReference>
<dbReference type="InterPro" id="IPR041027">
    <property type="entry name" value="FtsK_alpha"/>
</dbReference>
<feature type="compositionally biased region" description="Polar residues" evidence="6">
    <location>
        <begin position="281"/>
        <end position="299"/>
    </location>
</feature>
<feature type="domain" description="FtsK" evidence="7">
    <location>
        <begin position="474"/>
        <end position="664"/>
    </location>
</feature>
<comment type="caution">
    <text evidence="8">The sequence shown here is derived from an EMBL/GenBank/DDBJ whole genome shotgun (WGS) entry which is preliminary data.</text>
</comment>